<name>A0ABU9MZT3_9GAMM</name>
<evidence type="ECO:0000256" key="3">
    <source>
        <dbReference type="SAM" id="Phobius"/>
    </source>
</evidence>
<dbReference type="Gene3D" id="2.40.30.170">
    <property type="match status" value="1"/>
</dbReference>
<evidence type="ECO:0000259" key="4">
    <source>
        <dbReference type="Pfam" id="PF25917"/>
    </source>
</evidence>
<dbReference type="RefSeq" id="WP_342679965.1">
    <property type="nucleotide sequence ID" value="NZ_JBCGCU010000019.1"/>
</dbReference>
<dbReference type="InterPro" id="IPR058625">
    <property type="entry name" value="MdtA-like_BSH"/>
</dbReference>
<dbReference type="Gene3D" id="1.10.287.470">
    <property type="entry name" value="Helix hairpin bin"/>
    <property type="match status" value="1"/>
</dbReference>
<sequence length="359" mass="39045">MSQPRTPDQQFARYVKIAIGLFILCFSYFVVADLYMPMTPQARVYHQVTQITPQINGDIVAVEVSNNEQVKEGQLLMRINPRPYELAVQQAELTLAQVQLQNQQLDADISALNADLSAAKAKLNEQQRLHKRSAALLASKAISEQQSDAITASLATAKAQVSAINAKIQAAKIKRGKHGDNNLALQQAKNALAQAQLNLSYTQVLAPHDGVISNLQVTTGTYAKAGMAMTGLVANSLDLAADFREKSLYHVRVGKTALVSFDALPGQVFSAHVSEFAAGSSDGQLNANGALAQVENSNRWVRDAQRQRIHLQLEQQSSAKLTYLPSGSRATVQIIPDGGIRAALAKVQIKFVSLMHYIY</sequence>
<evidence type="ECO:0000313" key="6">
    <source>
        <dbReference type="EMBL" id="MEM0516478.1"/>
    </source>
</evidence>
<dbReference type="SUPFAM" id="SSF111369">
    <property type="entry name" value="HlyD-like secretion proteins"/>
    <property type="match status" value="3"/>
</dbReference>
<dbReference type="Gene3D" id="2.40.50.100">
    <property type="match status" value="1"/>
</dbReference>
<evidence type="ECO:0000259" key="5">
    <source>
        <dbReference type="Pfam" id="PF25963"/>
    </source>
</evidence>
<dbReference type="InterPro" id="IPR050393">
    <property type="entry name" value="MFP_Efflux_Pump"/>
</dbReference>
<feature type="domain" description="Multidrug resistance protein MdtA-like barrel-sandwich hybrid" evidence="4">
    <location>
        <begin position="49"/>
        <end position="230"/>
    </location>
</feature>
<comment type="caution">
    <text evidence="6">The sequence shown here is derived from an EMBL/GenBank/DDBJ whole genome shotgun (WGS) entry which is preliminary data.</text>
</comment>
<feature type="domain" description="p-hydroxybenzoic acid efflux pump subunit AaeA-like beta-barrel" evidence="5">
    <location>
        <begin position="239"/>
        <end position="334"/>
    </location>
</feature>
<protein>
    <submittedName>
        <fullName evidence="6">HlyD family secretion protein</fullName>
    </submittedName>
</protein>
<keyword evidence="7" id="KW-1185">Reference proteome</keyword>
<dbReference type="PANTHER" id="PTHR30367:SF6">
    <property type="entry name" value="SECRETION PROTEIN-RELATED"/>
    <property type="match status" value="1"/>
</dbReference>
<dbReference type="Pfam" id="PF25963">
    <property type="entry name" value="Beta-barrel_AAEA"/>
    <property type="match status" value="1"/>
</dbReference>
<evidence type="ECO:0000313" key="7">
    <source>
        <dbReference type="Proteomes" id="UP001447008"/>
    </source>
</evidence>
<dbReference type="InterPro" id="IPR058634">
    <property type="entry name" value="AaeA-lik-b-barrel"/>
</dbReference>
<keyword evidence="3" id="KW-0812">Transmembrane</keyword>
<dbReference type="PANTHER" id="PTHR30367">
    <property type="entry name" value="P-HYDROXYBENZOIC ACID EFFLUX PUMP SUBUNIT AAEA-RELATED"/>
    <property type="match status" value="1"/>
</dbReference>
<evidence type="ECO:0000256" key="2">
    <source>
        <dbReference type="SAM" id="Coils"/>
    </source>
</evidence>
<keyword evidence="3" id="KW-1133">Transmembrane helix</keyword>
<keyword evidence="2" id="KW-0175">Coiled coil</keyword>
<accession>A0ABU9MZT3</accession>
<reference evidence="6 7" key="1">
    <citation type="submission" date="2024-03" db="EMBL/GenBank/DDBJ databases">
        <title>Pseudoalteromonas qingdaonensis sp. nov., isolated from the intestines of marine benthic organisms.</title>
        <authorList>
            <person name="Lin X."/>
            <person name="Fang S."/>
            <person name="Hu X."/>
        </authorList>
    </citation>
    <scope>NUCLEOTIDE SEQUENCE [LARGE SCALE GENOMIC DNA]</scope>
    <source>
        <strain evidence="6 7">YIC-827</strain>
    </source>
</reference>
<feature type="transmembrane region" description="Helical" evidence="3">
    <location>
        <begin position="12"/>
        <end position="31"/>
    </location>
</feature>
<feature type="coiled-coil region" evidence="2">
    <location>
        <begin position="88"/>
        <end position="129"/>
    </location>
</feature>
<dbReference type="Pfam" id="PF25917">
    <property type="entry name" value="BSH_RND"/>
    <property type="match status" value="1"/>
</dbReference>
<organism evidence="6 7">
    <name type="scientific">Pseudoalteromonas qingdaonensis</name>
    <dbReference type="NCBI Taxonomy" id="3131913"/>
    <lineage>
        <taxon>Bacteria</taxon>
        <taxon>Pseudomonadati</taxon>
        <taxon>Pseudomonadota</taxon>
        <taxon>Gammaproteobacteria</taxon>
        <taxon>Alteromonadales</taxon>
        <taxon>Pseudoalteromonadaceae</taxon>
        <taxon>Pseudoalteromonas</taxon>
    </lineage>
</organism>
<evidence type="ECO:0000256" key="1">
    <source>
        <dbReference type="ARBA" id="ARBA00009477"/>
    </source>
</evidence>
<comment type="similarity">
    <text evidence="1">Belongs to the membrane fusion protein (MFP) (TC 8.A.1) family.</text>
</comment>
<dbReference type="Proteomes" id="UP001447008">
    <property type="component" value="Unassembled WGS sequence"/>
</dbReference>
<keyword evidence="3" id="KW-0472">Membrane</keyword>
<proteinExistence type="inferred from homology"/>
<dbReference type="EMBL" id="JBCGCU010000019">
    <property type="protein sequence ID" value="MEM0516478.1"/>
    <property type="molecule type" value="Genomic_DNA"/>
</dbReference>
<gene>
    <name evidence="6" type="ORF">WCN91_13810</name>
</gene>